<reference evidence="1 2" key="1">
    <citation type="journal article" date="2020" name="ISME J.">
        <title>Comparative genomics reveals insights into cyanobacterial evolution and habitat adaptation.</title>
        <authorList>
            <person name="Chen M.Y."/>
            <person name="Teng W.K."/>
            <person name="Zhao L."/>
            <person name="Hu C.X."/>
            <person name="Zhou Y.K."/>
            <person name="Han B.P."/>
            <person name="Song L.R."/>
            <person name="Shu W.S."/>
        </authorList>
    </citation>
    <scope>NUCLEOTIDE SEQUENCE [LARGE SCALE GENOMIC DNA]</scope>
    <source>
        <strain evidence="1 2">FACHB-159</strain>
    </source>
</reference>
<proteinExistence type="predicted"/>
<keyword evidence="2" id="KW-1185">Reference proteome</keyword>
<evidence type="ECO:0000313" key="1">
    <source>
        <dbReference type="EMBL" id="MBD2734050.1"/>
    </source>
</evidence>
<protein>
    <submittedName>
        <fullName evidence="1">Uncharacterized protein</fullName>
    </submittedName>
</protein>
<sequence length="49" mass="5403">MKATIRLANENDASQMLLIYAPIVQETTISFELEAPSETVSTTTAIFLE</sequence>
<dbReference type="EMBL" id="JACJTU010000006">
    <property type="protein sequence ID" value="MBD2734050.1"/>
    <property type="molecule type" value="Genomic_DNA"/>
</dbReference>
<name>A0ABR8K4Q8_9NOSO</name>
<dbReference type="Proteomes" id="UP000637383">
    <property type="component" value="Unassembled WGS sequence"/>
</dbReference>
<accession>A0ABR8K4Q8</accession>
<evidence type="ECO:0000313" key="2">
    <source>
        <dbReference type="Proteomes" id="UP000637383"/>
    </source>
</evidence>
<dbReference type="RefSeq" id="WP_190954767.1">
    <property type="nucleotide sequence ID" value="NZ_JACJTU010000006.1"/>
</dbReference>
<gene>
    <name evidence="1" type="ORF">H6H03_08995</name>
</gene>
<organism evidence="1 2">
    <name type="scientific">Nostoc paludosum FACHB-159</name>
    <dbReference type="NCBI Taxonomy" id="2692908"/>
    <lineage>
        <taxon>Bacteria</taxon>
        <taxon>Bacillati</taxon>
        <taxon>Cyanobacteriota</taxon>
        <taxon>Cyanophyceae</taxon>
        <taxon>Nostocales</taxon>
        <taxon>Nostocaceae</taxon>
        <taxon>Nostoc</taxon>
    </lineage>
</organism>
<comment type="caution">
    <text evidence="1">The sequence shown here is derived from an EMBL/GenBank/DDBJ whole genome shotgun (WGS) entry which is preliminary data.</text>
</comment>